<protein>
    <submittedName>
        <fullName evidence="1">Uncharacterized protein</fullName>
    </submittedName>
</protein>
<dbReference type="EMBL" id="BGPR01004811">
    <property type="protein sequence ID" value="GBN03594.1"/>
    <property type="molecule type" value="Genomic_DNA"/>
</dbReference>
<evidence type="ECO:0000313" key="1">
    <source>
        <dbReference type="EMBL" id="GBN03594.1"/>
    </source>
</evidence>
<accession>A0A4Y2KLY5</accession>
<evidence type="ECO:0000313" key="2">
    <source>
        <dbReference type="Proteomes" id="UP000499080"/>
    </source>
</evidence>
<dbReference type="OrthoDB" id="6762836at2759"/>
<keyword evidence="2" id="KW-1185">Reference proteome</keyword>
<dbReference type="Proteomes" id="UP000499080">
    <property type="component" value="Unassembled WGS sequence"/>
</dbReference>
<proteinExistence type="predicted"/>
<name>A0A4Y2KLY5_ARAVE</name>
<dbReference type="AlphaFoldDB" id="A0A4Y2KLY5"/>
<organism evidence="1 2">
    <name type="scientific">Araneus ventricosus</name>
    <name type="common">Orbweaver spider</name>
    <name type="synonym">Epeira ventricosa</name>
    <dbReference type="NCBI Taxonomy" id="182803"/>
    <lineage>
        <taxon>Eukaryota</taxon>
        <taxon>Metazoa</taxon>
        <taxon>Ecdysozoa</taxon>
        <taxon>Arthropoda</taxon>
        <taxon>Chelicerata</taxon>
        <taxon>Arachnida</taxon>
        <taxon>Araneae</taxon>
        <taxon>Araneomorphae</taxon>
        <taxon>Entelegynae</taxon>
        <taxon>Araneoidea</taxon>
        <taxon>Araneidae</taxon>
        <taxon>Araneus</taxon>
    </lineage>
</organism>
<dbReference type="PANTHER" id="PTHR46601:SF1">
    <property type="entry name" value="ADF-H DOMAIN-CONTAINING PROTEIN"/>
    <property type="match status" value="1"/>
</dbReference>
<reference evidence="1 2" key="1">
    <citation type="journal article" date="2019" name="Sci. Rep.">
        <title>Orb-weaving spider Araneus ventricosus genome elucidates the spidroin gene catalogue.</title>
        <authorList>
            <person name="Kono N."/>
            <person name="Nakamura H."/>
            <person name="Ohtoshi R."/>
            <person name="Moran D.A.P."/>
            <person name="Shinohara A."/>
            <person name="Yoshida Y."/>
            <person name="Fujiwara M."/>
            <person name="Mori M."/>
            <person name="Tomita M."/>
            <person name="Arakawa K."/>
        </authorList>
    </citation>
    <scope>NUCLEOTIDE SEQUENCE [LARGE SCALE GENOMIC DNA]</scope>
</reference>
<gene>
    <name evidence="1" type="ORF">AVEN_201854_1</name>
</gene>
<sequence>MMFLPILTSRENYQCKCGEEIQSVHFGGSRKQVTLRTVVMYYRNKSENSVEHKSIYTMSESKRHDTVTICAHLMPVFAKIKTIVPVLRNIHFLSDGPSTQYKNKNMFYLAATMVAKELAVDSLHCNYSEKGHGKGAPEGIGGCIKRLADNIVSQGRDIPNINAFVSALKETSNIEIYKINLEDIDNVEKLLPKDLETFKTHKITWSNENRTVIQARCLSCMKCKAGATCVHYGIEKIKITFPNYIAGLKPLKLHEVYSEEELSDNEQSEKVENSSTCSEDATDSKLFEQLTRNTSSLKDTKKVLKRIHDAIEECCQISF</sequence>
<dbReference type="PANTHER" id="PTHR46601">
    <property type="entry name" value="ULP_PROTEASE DOMAIN-CONTAINING PROTEIN"/>
    <property type="match status" value="1"/>
</dbReference>
<comment type="caution">
    <text evidence="1">The sequence shown here is derived from an EMBL/GenBank/DDBJ whole genome shotgun (WGS) entry which is preliminary data.</text>
</comment>